<evidence type="ECO:0000313" key="2">
    <source>
        <dbReference type="Proteomes" id="UP000294567"/>
    </source>
</evidence>
<dbReference type="Gene3D" id="2.60.300.12">
    <property type="entry name" value="HesB-like domain"/>
    <property type="match status" value="1"/>
</dbReference>
<protein>
    <submittedName>
        <fullName evidence="1">Uncharacterized protein</fullName>
    </submittedName>
</protein>
<sequence length="35" mass="4153">MNINITEKAQKELKKIMEENKENKKLLRIYIAGYG</sequence>
<organism evidence="1 2">
    <name type="scientific">Keratinibaculum paraultunense</name>
    <dbReference type="NCBI Taxonomy" id="1278232"/>
    <lineage>
        <taxon>Bacteria</taxon>
        <taxon>Bacillati</taxon>
        <taxon>Bacillota</taxon>
        <taxon>Tissierellia</taxon>
        <taxon>Tissierellales</taxon>
        <taxon>Tepidimicrobiaceae</taxon>
        <taxon>Keratinibaculum</taxon>
    </lineage>
</organism>
<dbReference type="InterPro" id="IPR035903">
    <property type="entry name" value="HesB-like_dom_sf"/>
</dbReference>
<evidence type="ECO:0000313" key="1">
    <source>
        <dbReference type="EMBL" id="TCS88781.1"/>
    </source>
</evidence>
<comment type="caution">
    <text evidence="1">The sequence shown here is derived from an EMBL/GenBank/DDBJ whole genome shotgun (WGS) entry which is preliminary data.</text>
</comment>
<dbReference type="AlphaFoldDB" id="A0A4R3KUP6"/>
<dbReference type="Proteomes" id="UP000294567">
    <property type="component" value="Unassembled WGS sequence"/>
</dbReference>
<dbReference type="SUPFAM" id="SSF89360">
    <property type="entry name" value="HesB-like domain"/>
    <property type="match status" value="1"/>
</dbReference>
<proteinExistence type="predicted"/>
<gene>
    <name evidence="1" type="ORF">EDD65_107138</name>
</gene>
<name>A0A4R3KUP6_9FIRM</name>
<reference evidence="1 2" key="1">
    <citation type="submission" date="2019-03" db="EMBL/GenBank/DDBJ databases">
        <title>Genomic Encyclopedia of Type Strains, Phase IV (KMG-IV): sequencing the most valuable type-strain genomes for metagenomic binning, comparative biology and taxonomic classification.</title>
        <authorList>
            <person name="Goeker M."/>
        </authorList>
    </citation>
    <scope>NUCLEOTIDE SEQUENCE [LARGE SCALE GENOMIC DNA]</scope>
    <source>
        <strain evidence="1 2">DSM 26752</strain>
    </source>
</reference>
<accession>A0A4R3KUP6</accession>
<keyword evidence="2" id="KW-1185">Reference proteome</keyword>
<dbReference type="EMBL" id="SMAE01000007">
    <property type="protein sequence ID" value="TCS88781.1"/>
    <property type="molecule type" value="Genomic_DNA"/>
</dbReference>